<accession>A0AAD5W239</accession>
<keyword evidence="2" id="KW-1133">Transmembrane helix</keyword>
<feature type="transmembrane region" description="Helical" evidence="2">
    <location>
        <begin position="69"/>
        <end position="89"/>
    </location>
</feature>
<dbReference type="AlphaFoldDB" id="A0AAD5W239"/>
<keyword evidence="4" id="KW-1185">Reference proteome</keyword>
<feature type="transmembrane region" description="Helical" evidence="2">
    <location>
        <begin position="27"/>
        <end position="49"/>
    </location>
</feature>
<name>A0AAD5W239_9AGAR</name>
<dbReference type="EMBL" id="JANIEX010000009">
    <property type="protein sequence ID" value="KAJ3576563.1"/>
    <property type="molecule type" value="Genomic_DNA"/>
</dbReference>
<feature type="region of interest" description="Disordered" evidence="1">
    <location>
        <begin position="125"/>
        <end position="146"/>
    </location>
</feature>
<feature type="compositionally biased region" description="Low complexity" evidence="1">
    <location>
        <begin position="129"/>
        <end position="146"/>
    </location>
</feature>
<sequence length="231" mass="25339">MISNIGSLYAQLANHLKPHRAEALQRVRVNSICLVIGTFVSYILPVPSLHKAIWAVRSREYESGAGEWLYRWFCIIEVATFSLLLFNVLHGLYAVQCPRAPLPPVTSPAKPTIMKREIASPQRSFRVLSPQSSPQPQKPFSFSPSSSFGRTMSANYPSSPVSTPSRVVHYAVPPDASTNTQASTSSSINLLSTPSPVVTAYRGKHLSNSVGHALDGSYLGQLAQERMEEED</sequence>
<proteinExistence type="predicted"/>
<evidence type="ECO:0000313" key="3">
    <source>
        <dbReference type="EMBL" id="KAJ3576563.1"/>
    </source>
</evidence>
<dbReference type="Proteomes" id="UP001213000">
    <property type="component" value="Unassembled WGS sequence"/>
</dbReference>
<evidence type="ECO:0000256" key="2">
    <source>
        <dbReference type="SAM" id="Phobius"/>
    </source>
</evidence>
<protein>
    <submittedName>
        <fullName evidence="3">Uncharacterized protein</fullName>
    </submittedName>
</protein>
<gene>
    <name evidence="3" type="ORF">NP233_g357</name>
</gene>
<evidence type="ECO:0000313" key="4">
    <source>
        <dbReference type="Proteomes" id="UP001213000"/>
    </source>
</evidence>
<organism evidence="3 4">
    <name type="scientific">Leucocoprinus birnbaumii</name>
    <dbReference type="NCBI Taxonomy" id="56174"/>
    <lineage>
        <taxon>Eukaryota</taxon>
        <taxon>Fungi</taxon>
        <taxon>Dikarya</taxon>
        <taxon>Basidiomycota</taxon>
        <taxon>Agaricomycotina</taxon>
        <taxon>Agaricomycetes</taxon>
        <taxon>Agaricomycetidae</taxon>
        <taxon>Agaricales</taxon>
        <taxon>Agaricineae</taxon>
        <taxon>Agaricaceae</taxon>
        <taxon>Leucocoprinus</taxon>
    </lineage>
</organism>
<keyword evidence="2" id="KW-0472">Membrane</keyword>
<evidence type="ECO:0000256" key="1">
    <source>
        <dbReference type="SAM" id="MobiDB-lite"/>
    </source>
</evidence>
<comment type="caution">
    <text evidence="3">The sequence shown here is derived from an EMBL/GenBank/DDBJ whole genome shotgun (WGS) entry which is preliminary data.</text>
</comment>
<reference evidence="3" key="1">
    <citation type="submission" date="2022-07" db="EMBL/GenBank/DDBJ databases">
        <title>Genome Sequence of Leucocoprinus birnbaumii.</title>
        <authorList>
            <person name="Buettner E."/>
        </authorList>
    </citation>
    <scope>NUCLEOTIDE SEQUENCE</scope>
    <source>
        <strain evidence="3">VT141</strain>
    </source>
</reference>
<keyword evidence="2" id="KW-0812">Transmembrane</keyword>